<feature type="domain" description="SKICH" evidence="2">
    <location>
        <begin position="10"/>
        <end position="88"/>
    </location>
</feature>
<reference evidence="3" key="1">
    <citation type="submission" date="2025-08" db="UniProtKB">
        <authorList>
            <consortium name="Ensembl"/>
        </authorList>
    </citation>
    <scope>IDENTIFICATION</scope>
</reference>
<dbReference type="PANTHER" id="PTHR31915">
    <property type="entry name" value="SKICH DOMAIN-CONTAINING PROTEIN"/>
    <property type="match status" value="1"/>
</dbReference>
<dbReference type="Proteomes" id="UP000264820">
    <property type="component" value="Unplaced"/>
</dbReference>
<protein>
    <recommendedName>
        <fullName evidence="2">SKICH domain-containing protein</fullName>
    </recommendedName>
</protein>
<dbReference type="InterPro" id="IPR041611">
    <property type="entry name" value="SKICH"/>
</dbReference>
<evidence type="ECO:0000313" key="3">
    <source>
        <dbReference type="Ensembl" id="ENSHCOP00000027821.1"/>
    </source>
</evidence>
<dbReference type="Ensembl" id="ENSHCOT00000024352.1">
    <property type="protein sequence ID" value="ENSHCOP00000027821.1"/>
    <property type="gene ID" value="ENSHCOG00000019952.1"/>
</dbReference>
<dbReference type="InterPro" id="IPR051002">
    <property type="entry name" value="UBA_autophagy_assoc_protein"/>
</dbReference>
<dbReference type="GeneTree" id="ENSGT00950000183025"/>
<name>A0A3Q2Z7E6_HIPCM</name>
<evidence type="ECO:0000259" key="2">
    <source>
        <dbReference type="Pfam" id="PF17751"/>
    </source>
</evidence>
<keyword evidence="4" id="KW-1185">Reference proteome</keyword>
<evidence type="ECO:0000256" key="1">
    <source>
        <dbReference type="ARBA" id="ARBA00023054"/>
    </source>
</evidence>
<organism evidence="3 4">
    <name type="scientific">Hippocampus comes</name>
    <name type="common">Tiger tail seahorse</name>
    <dbReference type="NCBI Taxonomy" id="109280"/>
    <lineage>
        <taxon>Eukaryota</taxon>
        <taxon>Metazoa</taxon>
        <taxon>Chordata</taxon>
        <taxon>Craniata</taxon>
        <taxon>Vertebrata</taxon>
        <taxon>Euteleostomi</taxon>
        <taxon>Actinopterygii</taxon>
        <taxon>Neopterygii</taxon>
        <taxon>Teleostei</taxon>
        <taxon>Neoteleostei</taxon>
        <taxon>Acanthomorphata</taxon>
        <taxon>Syngnathiaria</taxon>
        <taxon>Syngnathiformes</taxon>
        <taxon>Syngnathoidei</taxon>
        <taxon>Syngnathidae</taxon>
        <taxon>Hippocampus</taxon>
    </lineage>
</organism>
<dbReference type="AlphaFoldDB" id="A0A3Q2Z7E6"/>
<keyword evidence="1" id="KW-0175">Coiled coil</keyword>
<dbReference type="Pfam" id="PF17751">
    <property type="entry name" value="SKICH"/>
    <property type="match status" value="1"/>
</dbReference>
<dbReference type="GO" id="GO:0045944">
    <property type="term" value="P:positive regulation of transcription by RNA polymerase II"/>
    <property type="evidence" value="ECO:0007669"/>
    <property type="project" value="TreeGrafter"/>
</dbReference>
<sequence length="98" mass="11431">MEKNNPESAVVFRNVGQRYFPQTRVECHYSLTSAHQWSSRDWIGIFKVGWSSLREYHTYSWSLVPEGYTERSAVDCCSLFQANPSPSAPPNLWMSWRP</sequence>
<dbReference type="STRING" id="109280.ENSHCOP00000027821"/>
<reference evidence="3" key="2">
    <citation type="submission" date="2025-09" db="UniProtKB">
        <authorList>
            <consortium name="Ensembl"/>
        </authorList>
    </citation>
    <scope>IDENTIFICATION</scope>
</reference>
<proteinExistence type="predicted"/>
<dbReference type="PANTHER" id="PTHR31915:SF5">
    <property type="entry name" value="CALCIUM-BINDING AND COILED-COIL DOMAIN-CONTAINING PROTEIN 1"/>
    <property type="match status" value="1"/>
</dbReference>
<dbReference type="OMA" id="HCAVFQG"/>
<dbReference type="Gene3D" id="2.60.40.2840">
    <property type="match status" value="1"/>
</dbReference>
<accession>A0A3Q2Z7E6</accession>
<dbReference type="GO" id="GO:0003713">
    <property type="term" value="F:transcription coactivator activity"/>
    <property type="evidence" value="ECO:0007669"/>
    <property type="project" value="TreeGrafter"/>
</dbReference>
<evidence type="ECO:0000313" key="4">
    <source>
        <dbReference type="Proteomes" id="UP000264820"/>
    </source>
</evidence>